<gene>
    <name evidence="1" type="ORF">MLD38_000661</name>
</gene>
<sequence length="612" mass="67484">MDEILELMQKVRDKMNSLDEKITRMEVRVGIRRRDANPTSGKVGDANPTGKRGNSGMETPNPGKAVNAEAMVGATHAGMTWDVSSKPSESTHAGTTSAATFTPGVAPLSEVGLANPAPEAIHPSVVGINEKRAPTLDILDEHLSVQDVRTQQVVVGQAVADIIKSSLDPIGFNEKLVDDIGDKNIMDDEANGATALKILEDEHPIVKVLGELAELQDKEVSNGMTEVSKYVEEEFIVKDDKMGKEFFINYPKTSLSLKLIAGYDDFFANLVEVGVQDVKLTNAHDEAKCLIDTEILEARWKSVKDSYLVNGYAMNTGHATQRMSIRVCPAKIVCLDFHLQKTKRHMSVQVVVIDPRGLEETREMEVAKERIKKLIKAWANVFLSTKGIDDMSLKYLVKACAIHVRRVRKEEMRHVAKAPYATLGFPIDMEGAKTANTASLILRGVNDYMLAEIERIHPNASLIFERTLESNTVVAGGSAVDLALPVYLGYLVTPISIGKPLYTTHKEIKEQLFDVSKESLGGLPFIKLENYQYLTSLLYEDYYACVEGRDIISNLRKVAGLAAIFAAICLDNDNVKEYVRNYVAKVFGVVASVIGILELLTILEIMCQSKKL</sequence>
<reference evidence="2" key="1">
    <citation type="journal article" date="2023" name="Front. Plant Sci.">
        <title>Chromosomal-level genome assembly of Melastoma candidum provides insights into trichome evolution.</title>
        <authorList>
            <person name="Zhong Y."/>
            <person name="Wu W."/>
            <person name="Sun C."/>
            <person name="Zou P."/>
            <person name="Liu Y."/>
            <person name="Dai S."/>
            <person name="Zhou R."/>
        </authorList>
    </citation>
    <scope>NUCLEOTIDE SEQUENCE [LARGE SCALE GENOMIC DNA]</scope>
</reference>
<dbReference type="Proteomes" id="UP001057402">
    <property type="component" value="Chromosome 1"/>
</dbReference>
<accession>A0ACB9SFR3</accession>
<organism evidence="1 2">
    <name type="scientific">Melastoma candidum</name>
    <dbReference type="NCBI Taxonomy" id="119954"/>
    <lineage>
        <taxon>Eukaryota</taxon>
        <taxon>Viridiplantae</taxon>
        <taxon>Streptophyta</taxon>
        <taxon>Embryophyta</taxon>
        <taxon>Tracheophyta</taxon>
        <taxon>Spermatophyta</taxon>
        <taxon>Magnoliopsida</taxon>
        <taxon>eudicotyledons</taxon>
        <taxon>Gunneridae</taxon>
        <taxon>Pentapetalae</taxon>
        <taxon>rosids</taxon>
        <taxon>malvids</taxon>
        <taxon>Myrtales</taxon>
        <taxon>Melastomataceae</taxon>
        <taxon>Melastomatoideae</taxon>
        <taxon>Melastomateae</taxon>
        <taxon>Melastoma</taxon>
    </lineage>
</organism>
<comment type="caution">
    <text evidence="1">The sequence shown here is derived from an EMBL/GenBank/DDBJ whole genome shotgun (WGS) entry which is preliminary data.</text>
</comment>
<dbReference type="EMBL" id="CM042880">
    <property type="protein sequence ID" value="KAI4388323.1"/>
    <property type="molecule type" value="Genomic_DNA"/>
</dbReference>
<name>A0ACB9SFR3_9MYRT</name>
<evidence type="ECO:0000313" key="2">
    <source>
        <dbReference type="Proteomes" id="UP001057402"/>
    </source>
</evidence>
<keyword evidence="2" id="KW-1185">Reference proteome</keyword>
<proteinExistence type="predicted"/>
<protein>
    <submittedName>
        <fullName evidence="1">Uncharacterized protein</fullName>
    </submittedName>
</protein>
<evidence type="ECO:0000313" key="1">
    <source>
        <dbReference type="EMBL" id="KAI4388323.1"/>
    </source>
</evidence>